<dbReference type="EMBL" id="JALLPB020000004">
    <property type="protein sequence ID" value="KAL3827436.1"/>
    <property type="molecule type" value="Genomic_DNA"/>
</dbReference>
<dbReference type="GO" id="GO:0016853">
    <property type="term" value="F:isomerase activity"/>
    <property type="evidence" value="ECO:0007669"/>
    <property type="project" value="UniProtKB-KW"/>
</dbReference>
<evidence type="ECO:0000256" key="8">
    <source>
        <dbReference type="SAM" id="MobiDB-lite"/>
    </source>
</evidence>
<name>A0ABD3SS49_9STRA</name>
<proteinExistence type="predicted"/>
<dbReference type="SUPFAM" id="SSF52540">
    <property type="entry name" value="P-loop containing nucleoside triphosphate hydrolases"/>
    <property type="match status" value="1"/>
</dbReference>
<feature type="compositionally biased region" description="Basic and acidic residues" evidence="8">
    <location>
        <begin position="84"/>
        <end position="98"/>
    </location>
</feature>
<dbReference type="InterPro" id="IPR041569">
    <property type="entry name" value="AAA_lid_3"/>
</dbReference>
<dbReference type="PANTHER" id="PTHR23074">
    <property type="entry name" value="AAA DOMAIN-CONTAINING"/>
    <property type="match status" value="1"/>
</dbReference>
<dbReference type="Proteomes" id="UP001530377">
    <property type="component" value="Unassembled WGS sequence"/>
</dbReference>
<evidence type="ECO:0000259" key="9">
    <source>
        <dbReference type="SMART" id="SM00382"/>
    </source>
</evidence>
<evidence type="ECO:0000256" key="3">
    <source>
        <dbReference type="ARBA" id="ARBA00022701"/>
    </source>
</evidence>
<keyword evidence="6" id="KW-0206">Cytoskeleton</keyword>
<dbReference type="Pfam" id="PF00004">
    <property type="entry name" value="AAA"/>
    <property type="match status" value="1"/>
</dbReference>
<dbReference type="Gene3D" id="3.40.50.300">
    <property type="entry name" value="P-loop containing nucleotide triphosphate hydrolases"/>
    <property type="match status" value="2"/>
</dbReference>
<feature type="region of interest" description="Disordered" evidence="8">
    <location>
        <begin position="1"/>
        <end position="21"/>
    </location>
</feature>
<keyword evidence="3" id="KW-0493">Microtubule</keyword>
<dbReference type="GO" id="GO:0000922">
    <property type="term" value="C:spindle pole"/>
    <property type="evidence" value="ECO:0007669"/>
    <property type="project" value="UniProtKB-SubCell"/>
</dbReference>
<dbReference type="InterPro" id="IPR050304">
    <property type="entry name" value="MT-severing_AAA_ATPase"/>
</dbReference>
<dbReference type="Pfam" id="PF17862">
    <property type="entry name" value="AAA_lid_3"/>
    <property type="match status" value="1"/>
</dbReference>
<accession>A0ABD3SS49</accession>
<keyword evidence="11" id="KW-1185">Reference proteome</keyword>
<feature type="compositionally biased region" description="Basic and acidic residues" evidence="8">
    <location>
        <begin position="450"/>
        <end position="460"/>
    </location>
</feature>
<dbReference type="InterPro" id="IPR003959">
    <property type="entry name" value="ATPase_AAA_core"/>
</dbReference>
<keyword evidence="4" id="KW-0547">Nucleotide-binding</keyword>
<evidence type="ECO:0000256" key="5">
    <source>
        <dbReference type="ARBA" id="ARBA00022840"/>
    </source>
</evidence>
<evidence type="ECO:0000256" key="6">
    <source>
        <dbReference type="ARBA" id="ARBA00023212"/>
    </source>
</evidence>
<evidence type="ECO:0000313" key="10">
    <source>
        <dbReference type="EMBL" id="KAL3827436.1"/>
    </source>
</evidence>
<evidence type="ECO:0000313" key="11">
    <source>
        <dbReference type="Proteomes" id="UP001530377"/>
    </source>
</evidence>
<evidence type="ECO:0000256" key="2">
    <source>
        <dbReference type="ARBA" id="ARBA00022490"/>
    </source>
</evidence>
<dbReference type="InterPro" id="IPR027417">
    <property type="entry name" value="P-loop_NTPase"/>
</dbReference>
<keyword evidence="5" id="KW-0067">ATP-binding</keyword>
<comment type="subcellular location">
    <subcellularLocation>
        <location evidence="1">Cytoplasm</location>
        <location evidence="1">Cytoskeleton</location>
        <location evidence="1">Spindle pole</location>
    </subcellularLocation>
</comment>
<evidence type="ECO:0000256" key="7">
    <source>
        <dbReference type="ARBA" id="ARBA00023235"/>
    </source>
</evidence>
<gene>
    <name evidence="10" type="ORF">ACHAXA_003170</name>
</gene>
<reference evidence="10 11" key="1">
    <citation type="submission" date="2024-10" db="EMBL/GenBank/DDBJ databases">
        <title>Updated reference genomes for cyclostephanoid diatoms.</title>
        <authorList>
            <person name="Roberts W.R."/>
            <person name="Alverson A.J."/>
        </authorList>
    </citation>
    <scope>NUCLEOTIDE SEQUENCE [LARGE SCALE GENOMIC DNA]</scope>
    <source>
        <strain evidence="10 11">AJA228-03</strain>
    </source>
</reference>
<dbReference type="InterPro" id="IPR003593">
    <property type="entry name" value="AAA+_ATPase"/>
</dbReference>
<evidence type="ECO:0000256" key="4">
    <source>
        <dbReference type="ARBA" id="ARBA00022741"/>
    </source>
</evidence>
<dbReference type="SMART" id="SM00382">
    <property type="entry name" value="AAA"/>
    <property type="match status" value="1"/>
</dbReference>
<dbReference type="GO" id="GO:0005524">
    <property type="term" value="F:ATP binding"/>
    <property type="evidence" value="ECO:0007669"/>
    <property type="project" value="UniProtKB-KW"/>
</dbReference>
<comment type="caution">
    <text evidence="10">The sequence shown here is derived from an EMBL/GenBank/DDBJ whole genome shotgun (WGS) entry which is preliminary data.</text>
</comment>
<dbReference type="Gene3D" id="1.10.8.60">
    <property type="match status" value="1"/>
</dbReference>
<dbReference type="AlphaFoldDB" id="A0ABD3SS49"/>
<protein>
    <recommendedName>
        <fullName evidence="9">AAA+ ATPase domain-containing protein</fullName>
    </recommendedName>
</protein>
<feature type="domain" description="AAA+ ATPase" evidence="9">
    <location>
        <begin position="288"/>
        <end position="495"/>
    </location>
</feature>
<evidence type="ECO:0000256" key="1">
    <source>
        <dbReference type="ARBA" id="ARBA00004647"/>
    </source>
</evidence>
<keyword evidence="2" id="KW-0963">Cytoplasm</keyword>
<dbReference type="PANTHER" id="PTHR23074:SF78">
    <property type="entry name" value="KATANIN P60 ATPASE-CONTAINING SUBUNIT A-LIKE 2"/>
    <property type="match status" value="1"/>
</dbReference>
<feature type="region of interest" description="Disordered" evidence="8">
    <location>
        <begin position="436"/>
        <end position="461"/>
    </location>
</feature>
<feature type="region of interest" description="Disordered" evidence="8">
    <location>
        <begin position="36"/>
        <end position="117"/>
    </location>
</feature>
<dbReference type="GO" id="GO:0005874">
    <property type="term" value="C:microtubule"/>
    <property type="evidence" value="ECO:0007669"/>
    <property type="project" value="UniProtKB-KW"/>
</dbReference>
<organism evidence="10 11">
    <name type="scientific">Cyclostephanos tholiformis</name>
    <dbReference type="NCBI Taxonomy" id="382380"/>
    <lineage>
        <taxon>Eukaryota</taxon>
        <taxon>Sar</taxon>
        <taxon>Stramenopiles</taxon>
        <taxon>Ochrophyta</taxon>
        <taxon>Bacillariophyta</taxon>
        <taxon>Coscinodiscophyceae</taxon>
        <taxon>Thalassiosirophycidae</taxon>
        <taxon>Stephanodiscales</taxon>
        <taxon>Stephanodiscaceae</taxon>
        <taxon>Cyclostephanos</taxon>
    </lineage>
</organism>
<keyword evidence="7" id="KW-0413">Isomerase</keyword>
<sequence>MNDDSALMPPPPPRSCKRQKIDSSLLSLSSLPSSLSSLAAAASVGDRSHPNSVAVPPLPRGGEVAAADRDDDGEDFDAGASRGSGERAARSVSPEEFRMGSSSSSSSSSGNDGRWDEDGALVAGVIQSSTAGLETTTKTTSPSFDCVTTDITRYVRTSGTIHPTLCRIESSAAFGCTINDNEVGDNDGYCDAPSTSGDVPFIPSAGGDDPQSNEIIECDSVLGMNRSDGDESKMVKHPHGRDSPPFVGVTFRDIIGHGQAKLRLDEALLPLALPHEIAESVLTGIRAAPASILLHGPPGCGKTKLAKAVAGEAQAAFLSIGPSDILSKFVGESEASIRGLFQEARRRAMKIESKCSVVFFDEIDALGRSRVDDDSGKLSQAGGDNSSRRILAELLIQMTALNDNKGGNEVECEEYDGYCDDGDSFSVRSTGFVERNDNSTRATNSLGREGNTHDTPDKIPPKPRVIVVAATNRPEDCDPALLRRFAVRVLVGLPSRKDRRKIIRHLLADVEHDITTTQLDELALATEGWSGSDLESMTREAVMAPVRECLRAAAILKKRESQASQQTRDVKRSEDAQSANRESLLNSFRNLRPVLSGDFVVMCHLLRSSCVKLQYSDVFAFALSFIQQDGIAFFLGDQDAGHLGNNNKQAHYDSSSSSEDEA</sequence>